<dbReference type="FunFam" id="3.40.605.10:FF:000001">
    <property type="entry name" value="Aldehyde dehydrogenase 1"/>
    <property type="match status" value="1"/>
</dbReference>
<dbReference type="InterPro" id="IPR016163">
    <property type="entry name" value="Ald_DH_C"/>
</dbReference>
<dbReference type="RefSeq" id="WP_106252842.1">
    <property type="nucleotide sequence ID" value="NZ_PVNG01000040.1"/>
</dbReference>
<dbReference type="Proteomes" id="UP000238312">
    <property type="component" value="Unassembled WGS sequence"/>
</dbReference>
<keyword evidence="1" id="KW-0560">Oxidoreductase</keyword>
<dbReference type="PROSITE" id="PS00070">
    <property type="entry name" value="ALDEHYDE_DEHYDR_CYS"/>
    <property type="match status" value="1"/>
</dbReference>
<accession>A0A2T0LXS2</accession>
<dbReference type="InterPro" id="IPR016162">
    <property type="entry name" value="Ald_DH_N"/>
</dbReference>
<dbReference type="InterPro" id="IPR016160">
    <property type="entry name" value="Ald_DH_CS_CYS"/>
</dbReference>
<dbReference type="GO" id="GO:0016620">
    <property type="term" value="F:oxidoreductase activity, acting on the aldehyde or oxo group of donors, NAD or NADP as acceptor"/>
    <property type="evidence" value="ECO:0007669"/>
    <property type="project" value="InterPro"/>
</dbReference>
<dbReference type="Gene3D" id="3.40.605.10">
    <property type="entry name" value="Aldehyde Dehydrogenase, Chain A, domain 1"/>
    <property type="match status" value="1"/>
</dbReference>
<gene>
    <name evidence="3" type="ORF">B0I32_1404</name>
</gene>
<dbReference type="OrthoDB" id="6882680at2"/>
<sequence>MNAHLIDGEERPSEKGETFTTINPATDEELDTVALGGEADVNAAVEAATRAGHIWRQVPAAERAALLRRLADLIRASAAEIATLEARDSGRPISDCRDDVTICADLLDYYATLPQNIRGVTYAEQPGHLTHSRREPYGVVAAIAPWNFPFFFAVTKTAPALATGNTVVLKMAEQTPLTSILYGKLCLGAGFPPGVVNIVNGDGRTGALLAAHPGVKKITFTGSTAVGRSIKQSSTGSCHLELGGKTANIVTKNADLVAAAHASVHHAFFNAGQVCTAGSRLLLDEEIAEQFMELFLRATAGIVVGDPLAPATQVGTLISRQHRVRVQEHLSRAVDEGASIIAGGNPSAVGAFLEPTVLDNVVPGMAAAQEEIFGPVVSVMRFRTIDDAVRIANGTPYGLAATVWTDRLAEALELTDRLDAGIVWTNCPYRDHAYVPYEGHGQSGQGEEGGLETITEFTQLKVAYFGSPSTPWTLP</sequence>
<keyword evidence="4" id="KW-1185">Reference proteome</keyword>
<reference evidence="3 4" key="1">
    <citation type="submission" date="2018-03" db="EMBL/GenBank/DDBJ databases">
        <title>Genomic Encyclopedia of Type Strains, Phase III (KMG-III): the genomes of soil and plant-associated and newly described type strains.</title>
        <authorList>
            <person name="Whitman W."/>
        </authorList>
    </citation>
    <scope>NUCLEOTIDE SEQUENCE [LARGE SCALE GENOMIC DNA]</scope>
    <source>
        <strain evidence="3 4">CGMCC 4.7104</strain>
    </source>
</reference>
<evidence type="ECO:0000256" key="1">
    <source>
        <dbReference type="ARBA" id="ARBA00023002"/>
    </source>
</evidence>
<dbReference type="PANTHER" id="PTHR11699">
    <property type="entry name" value="ALDEHYDE DEHYDROGENASE-RELATED"/>
    <property type="match status" value="1"/>
</dbReference>
<dbReference type="Gene3D" id="3.40.309.10">
    <property type="entry name" value="Aldehyde Dehydrogenase, Chain A, domain 2"/>
    <property type="match status" value="1"/>
</dbReference>
<organism evidence="3 4">
    <name type="scientific">Nonomuraea fuscirosea</name>
    <dbReference type="NCBI Taxonomy" id="1291556"/>
    <lineage>
        <taxon>Bacteria</taxon>
        <taxon>Bacillati</taxon>
        <taxon>Actinomycetota</taxon>
        <taxon>Actinomycetes</taxon>
        <taxon>Streptosporangiales</taxon>
        <taxon>Streptosporangiaceae</taxon>
        <taxon>Nonomuraea</taxon>
    </lineage>
</organism>
<dbReference type="Pfam" id="PF00171">
    <property type="entry name" value="Aldedh"/>
    <property type="match status" value="1"/>
</dbReference>
<comment type="caution">
    <text evidence="3">The sequence shown here is derived from an EMBL/GenBank/DDBJ whole genome shotgun (WGS) entry which is preliminary data.</text>
</comment>
<protein>
    <submittedName>
        <fullName evidence="3">Betaine aldehyde dehydrogenase</fullName>
    </submittedName>
</protein>
<evidence type="ECO:0000259" key="2">
    <source>
        <dbReference type="Pfam" id="PF00171"/>
    </source>
</evidence>
<proteinExistence type="predicted"/>
<dbReference type="InterPro" id="IPR015590">
    <property type="entry name" value="Aldehyde_DH_dom"/>
</dbReference>
<evidence type="ECO:0000313" key="3">
    <source>
        <dbReference type="EMBL" id="PRX48759.1"/>
    </source>
</evidence>
<dbReference type="InterPro" id="IPR016161">
    <property type="entry name" value="Ald_DH/histidinol_DH"/>
</dbReference>
<dbReference type="SUPFAM" id="SSF53720">
    <property type="entry name" value="ALDH-like"/>
    <property type="match status" value="1"/>
</dbReference>
<dbReference type="AlphaFoldDB" id="A0A2T0LXS2"/>
<dbReference type="EMBL" id="PVNG01000040">
    <property type="protein sequence ID" value="PRX48759.1"/>
    <property type="molecule type" value="Genomic_DNA"/>
</dbReference>
<evidence type="ECO:0000313" key="4">
    <source>
        <dbReference type="Proteomes" id="UP000238312"/>
    </source>
</evidence>
<name>A0A2T0LXS2_9ACTN</name>
<feature type="domain" description="Aldehyde dehydrogenase" evidence="2">
    <location>
        <begin position="14"/>
        <end position="462"/>
    </location>
</feature>